<sequence>MADFTYYIREKIKLDGKARETSYTHTIANIQYVDERTLQVPSGSLTELFNLSNLPGAGTFVSSSLQYARVTNMSTDTSVNLQISASTGTTNVLISGGGTFFLSTGFVTGSLTNFIYDNVRSIKVEPSGSNARIGYIIATT</sequence>
<dbReference type="EMBL" id="LR796188">
    <property type="protein sequence ID" value="CAB4124882.1"/>
    <property type="molecule type" value="Genomic_DNA"/>
</dbReference>
<name>A0A6J5KUC0_9CAUD</name>
<organism evidence="1">
    <name type="scientific">uncultured Caudovirales phage</name>
    <dbReference type="NCBI Taxonomy" id="2100421"/>
    <lineage>
        <taxon>Viruses</taxon>
        <taxon>Duplodnaviria</taxon>
        <taxon>Heunggongvirae</taxon>
        <taxon>Uroviricota</taxon>
        <taxon>Caudoviricetes</taxon>
        <taxon>Peduoviridae</taxon>
        <taxon>Maltschvirus</taxon>
        <taxon>Maltschvirus maltsch</taxon>
    </lineage>
</organism>
<protein>
    <submittedName>
        <fullName evidence="1">Uncharacterized protein</fullName>
    </submittedName>
</protein>
<proteinExistence type="predicted"/>
<evidence type="ECO:0000313" key="1">
    <source>
        <dbReference type="EMBL" id="CAB4124882.1"/>
    </source>
</evidence>
<accession>A0A6J5KUC0</accession>
<gene>
    <name evidence="1" type="ORF">UFOVP54_38</name>
</gene>
<reference evidence="1" key="1">
    <citation type="submission" date="2020-04" db="EMBL/GenBank/DDBJ databases">
        <authorList>
            <person name="Chiriac C."/>
            <person name="Salcher M."/>
            <person name="Ghai R."/>
            <person name="Kavagutti S V."/>
        </authorList>
    </citation>
    <scope>NUCLEOTIDE SEQUENCE</scope>
</reference>